<evidence type="ECO:0000313" key="1">
    <source>
        <dbReference type="EMBL" id="KAK0455247.1"/>
    </source>
</evidence>
<comment type="caution">
    <text evidence="1">The sequence shown here is derived from an EMBL/GenBank/DDBJ whole genome shotgun (WGS) entry which is preliminary data.</text>
</comment>
<proteinExistence type="predicted"/>
<dbReference type="AlphaFoldDB" id="A0AA39K6H9"/>
<name>A0AA39K6H9_ARMTA</name>
<reference evidence="1" key="1">
    <citation type="submission" date="2023-06" db="EMBL/GenBank/DDBJ databases">
        <authorList>
            <consortium name="Lawrence Berkeley National Laboratory"/>
            <person name="Ahrendt S."/>
            <person name="Sahu N."/>
            <person name="Indic B."/>
            <person name="Wong-Bajracharya J."/>
            <person name="Merenyi Z."/>
            <person name="Ke H.-M."/>
            <person name="Monk M."/>
            <person name="Kocsube S."/>
            <person name="Drula E."/>
            <person name="Lipzen A."/>
            <person name="Balint B."/>
            <person name="Henrissat B."/>
            <person name="Andreopoulos B."/>
            <person name="Martin F.M."/>
            <person name="Harder C.B."/>
            <person name="Rigling D."/>
            <person name="Ford K.L."/>
            <person name="Foster G.D."/>
            <person name="Pangilinan J."/>
            <person name="Papanicolaou A."/>
            <person name="Barry K."/>
            <person name="LaButti K."/>
            <person name="Viragh M."/>
            <person name="Koriabine M."/>
            <person name="Yan M."/>
            <person name="Riley R."/>
            <person name="Champramary S."/>
            <person name="Plett K.L."/>
            <person name="Tsai I.J."/>
            <person name="Slot J."/>
            <person name="Sipos G."/>
            <person name="Plett J."/>
            <person name="Nagy L.G."/>
            <person name="Grigoriev I.V."/>
        </authorList>
    </citation>
    <scope>NUCLEOTIDE SEQUENCE</scope>
    <source>
        <strain evidence="1">CCBAS 213</strain>
    </source>
</reference>
<protein>
    <submittedName>
        <fullName evidence="1">Uncharacterized protein</fullName>
    </submittedName>
</protein>
<dbReference type="RefSeq" id="XP_060328757.1">
    <property type="nucleotide sequence ID" value="XM_060482713.1"/>
</dbReference>
<dbReference type="Proteomes" id="UP001175211">
    <property type="component" value="Unassembled WGS sequence"/>
</dbReference>
<accession>A0AA39K6H9</accession>
<sequence length="363" mass="41989">MTFGFSSKVGESNFIGQHGDGMKMGINAIIRQTKGSRDQPPQVFYVTGKKQWDFFYVDDLLEAHQTQSKLPKVHGVLTQIIAFPRQSVKFEHFLFLRPAVDVLEIDLGGRPRVGAILLDERLRHHIFAKGVFVQKRADRTVGLHYGIDIWQDVEISRDRVGLQDNEECSNAAFDIWRSLFESSERARQLYIDLLIEHDSCIETRYIAEQLEKKDALLLLDQLLKDKGNDVFFYHAEDTGESVRIIEQVLKKKPFLLPREFCRALLKCEVITTPEQARMKRFRSLLSSKYYNGDSPQLKYTAHLIEAFLRMDPDMAPFRDCFYFKSASANMGVEIVVDDGKVLLHDLTLSSVFIHRKPRFIMCY</sequence>
<keyword evidence="2" id="KW-1185">Reference proteome</keyword>
<gene>
    <name evidence="1" type="ORF">EV420DRAFT_590250</name>
</gene>
<organism evidence="1 2">
    <name type="scientific">Armillaria tabescens</name>
    <name type="common">Ringless honey mushroom</name>
    <name type="synonym">Agaricus tabescens</name>
    <dbReference type="NCBI Taxonomy" id="1929756"/>
    <lineage>
        <taxon>Eukaryota</taxon>
        <taxon>Fungi</taxon>
        <taxon>Dikarya</taxon>
        <taxon>Basidiomycota</taxon>
        <taxon>Agaricomycotina</taxon>
        <taxon>Agaricomycetes</taxon>
        <taxon>Agaricomycetidae</taxon>
        <taxon>Agaricales</taxon>
        <taxon>Marasmiineae</taxon>
        <taxon>Physalacriaceae</taxon>
        <taxon>Desarmillaria</taxon>
    </lineage>
</organism>
<dbReference type="EMBL" id="JAUEPS010000026">
    <property type="protein sequence ID" value="KAK0455247.1"/>
    <property type="molecule type" value="Genomic_DNA"/>
</dbReference>
<evidence type="ECO:0000313" key="2">
    <source>
        <dbReference type="Proteomes" id="UP001175211"/>
    </source>
</evidence>
<dbReference type="GeneID" id="85366261"/>